<evidence type="ECO:0000313" key="2">
    <source>
        <dbReference type="Proteomes" id="UP001279734"/>
    </source>
</evidence>
<accession>A0AAD3XDE7</accession>
<dbReference type="EMBL" id="BSYO01000002">
    <property type="protein sequence ID" value="GMH01335.1"/>
    <property type="molecule type" value="Genomic_DNA"/>
</dbReference>
<evidence type="ECO:0000313" key="1">
    <source>
        <dbReference type="EMBL" id="GMH01335.1"/>
    </source>
</evidence>
<gene>
    <name evidence="1" type="ORF">Nepgr_003174</name>
</gene>
<dbReference type="Proteomes" id="UP001279734">
    <property type="component" value="Unassembled WGS sequence"/>
</dbReference>
<reference evidence="1" key="1">
    <citation type="submission" date="2023-05" db="EMBL/GenBank/DDBJ databases">
        <title>Nepenthes gracilis genome sequencing.</title>
        <authorList>
            <person name="Fukushima K."/>
        </authorList>
    </citation>
    <scope>NUCLEOTIDE SEQUENCE</scope>
    <source>
        <strain evidence="1">SING2019-196</strain>
    </source>
</reference>
<comment type="caution">
    <text evidence="1">The sequence shown here is derived from an EMBL/GenBank/DDBJ whole genome shotgun (WGS) entry which is preliminary data.</text>
</comment>
<protein>
    <submittedName>
        <fullName evidence="1">Uncharacterized protein</fullName>
    </submittedName>
</protein>
<name>A0AAD3XDE7_NEPGR</name>
<dbReference type="AlphaFoldDB" id="A0AAD3XDE7"/>
<proteinExistence type="predicted"/>
<keyword evidence="2" id="KW-1185">Reference proteome</keyword>
<sequence>MIRFTWIFPPGDMAGELLCLGAREEAAEFESSPGRKWRSRNLWWSRVWDHTGIRYSPSSLDMAGVSSSARAREGEAAGWKAVQEEVGRGICAFGLVSSDHSGIPYSPSSLVSL</sequence>
<organism evidence="1 2">
    <name type="scientific">Nepenthes gracilis</name>
    <name type="common">Slender pitcher plant</name>
    <dbReference type="NCBI Taxonomy" id="150966"/>
    <lineage>
        <taxon>Eukaryota</taxon>
        <taxon>Viridiplantae</taxon>
        <taxon>Streptophyta</taxon>
        <taxon>Embryophyta</taxon>
        <taxon>Tracheophyta</taxon>
        <taxon>Spermatophyta</taxon>
        <taxon>Magnoliopsida</taxon>
        <taxon>eudicotyledons</taxon>
        <taxon>Gunneridae</taxon>
        <taxon>Pentapetalae</taxon>
        <taxon>Caryophyllales</taxon>
        <taxon>Nepenthaceae</taxon>
        <taxon>Nepenthes</taxon>
    </lineage>
</organism>